<organism evidence="3 4">
    <name type="scientific">Nocardioides hankookensis</name>
    <dbReference type="NCBI Taxonomy" id="443157"/>
    <lineage>
        <taxon>Bacteria</taxon>
        <taxon>Bacillati</taxon>
        <taxon>Actinomycetota</taxon>
        <taxon>Actinomycetes</taxon>
        <taxon>Propionibacteriales</taxon>
        <taxon>Nocardioidaceae</taxon>
        <taxon>Nocardioides</taxon>
    </lineage>
</organism>
<reference evidence="4" key="1">
    <citation type="journal article" date="2019" name="Int. J. Syst. Evol. Microbiol.">
        <title>The Global Catalogue of Microorganisms (GCM) 10K type strain sequencing project: providing services to taxonomists for standard genome sequencing and annotation.</title>
        <authorList>
            <consortium name="The Broad Institute Genomics Platform"/>
            <consortium name="The Broad Institute Genome Sequencing Center for Infectious Disease"/>
            <person name="Wu L."/>
            <person name="Ma J."/>
        </authorList>
    </citation>
    <scope>NUCLEOTIDE SEQUENCE [LARGE SCALE GENOMIC DNA]</scope>
    <source>
        <strain evidence="4">CCUG 54522</strain>
    </source>
</reference>
<protein>
    <submittedName>
        <fullName evidence="3">DUF58 domain-containing protein</fullName>
    </submittedName>
</protein>
<dbReference type="Proteomes" id="UP001596135">
    <property type="component" value="Unassembled WGS sequence"/>
</dbReference>
<dbReference type="InterPro" id="IPR002881">
    <property type="entry name" value="DUF58"/>
</dbReference>
<evidence type="ECO:0000313" key="3">
    <source>
        <dbReference type="EMBL" id="MFC6043684.1"/>
    </source>
</evidence>
<sequence length="391" mass="42381">MRRLLSWLTPTGRWFLTLGFGCYLLDSLGQWPVFQMMWVSLLVAAVVSIGAALVPVRPECDLVVSPARTVVGDSAEVTLRARRRRRRLLPSTGSILELTAGTERHLLRLPRLRRDAEVGASVTVVARRRGVIPVGPLLGRRQDPLALVRWNETWSDASELLVLPRMVAVDSLVGGAVRDQEGIPSDEISMSDLAFHALREYVPGDELRHVHWRSSAKAARLQIRQYHDTRRSHLTLVLDTASSSYADPEDFETAVSAAASIAARADRDGVDLSLLCGEHTVIDRGLDAVLDVCCRIELGDTASVARAGQDVLRHVPETSWLVLLTGSATSPEVLGGVRRDVPAEVSVLVIATDGALPTGVADLAPGLRLLQLRSLGELAGAMTAASPRVFT</sequence>
<keyword evidence="1" id="KW-0812">Transmembrane</keyword>
<keyword evidence="4" id="KW-1185">Reference proteome</keyword>
<dbReference type="PANTHER" id="PTHR34351">
    <property type="entry name" value="SLR1927 PROTEIN-RELATED"/>
    <property type="match status" value="1"/>
</dbReference>
<evidence type="ECO:0000256" key="1">
    <source>
        <dbReference type="SAM" id="Phobius"/>
    </source>
</evidence>
<comment type="caution">
    <text evidence="3">The sequence shown here is derived from an EMBL/GenBank/DDBJ whole genome shotgun (WGS) entry which is preliminary data.</text>
</comment>
<keyword evidence="1" id="KW-1133">Transmembrane helix</keyword>
<keyword evidence="1" id="KW-0472">Membrane</keyword>
<accession>A0ABW1LJ23</accession>
<proteinExistence type="predicted"/>
<dbReference type="RefSeq" id="WP_379153950.1">
    <property type="nucleotide sequence ID" value="NZ_JBHSRJ010000004.1"/>
</dbReference>
<dbReference type="Pfam" id="PF01882">
    <property type="entry name" value="DUF58"/>
    <property type="match status" value="1"/>
</dbReference>
<feature type="transmembrane region" description="Helical" evidence="1">
    <location>
        <begin position="12"/>
        <end position="31"/>
    </location>
</feature>
<evidence type="ECO:0000313" key="4">
    <source>
        <dbReference type="Proteomes" id="UP001596135"/>
    </source>
</evidence>
<feature type="domain" description="DUF58" evidence="2">
    <location>
        <begin position="198"/>
        <end position="276"/>
    </location>
</feature>
<evidence type="ECO:0000259" key="2">
    <source>
        <dbReference type="Pfam" id="PF01882"/>
    </source>
</evidence>
<dbReference type="EMBL" id="JBHSRJ010000004">
    <property type="protein sequence ID" value="MFC6043684.1"/>
    <property type="molecule type" value="Genomic_DNA"/>
</dbReference>
<gene>
    <name evidence="3" type="ORF">ACFPYL_11390</name>
</gene>
<dbReference type="PANTHER" id="PTHR34351:SF1">
    <property type="entry name" value="SLR1927 PROTEIN"/>
    <property type="match status" value="1"/>
</dbReference>
<name>A0ABW1LJ23_9ACTN</name>